<keyword evidence="1" id="KW-1133">Transmembrane helix</keyword>
<feature type="transmembrane region" description="Helical" evidence="1">
    <location>
        <begin position="42"/>
        <end position="63"/>
    </location>
</feature>
<gene>
    <name evidence="2" type="ORF">METZ01_LOCUS53482</name>
</gene>
<proteinExistence type="predicted"/>
<protein>
    <submittedName>
        <fullName evidence="2">Uncharacterized protein</fullName>
    </submittedName>
</protein>
<sequence length="110" mass="12716">VPKIGNSTHLFFYIYIKHNLRIVSYRPNEHDQEIIRMTNTSIFFPVTLVGGIEVLGSHSAGLYLYPDQRTALWGGIAENWRTLFISSKFSIAAGYLIFCYTMRQALVRWL</sequence>
<name>A0A381SBE1_9ZZZZ</name>
<dbReference type="EMBL" id="UINC01002821">
    <property type="protein sequence ID" value="SVA00628.1"/>
    <property type="molecule type" value="Genomic_DNA"/>
</dbReference>
<keyword evidence="1" id="KW-0472">Membrane</keyword>
<feature type="non-terminal residue" evidence="2">
    <location>
        <position position="1"/>
    </location>
</feature>
<reference evidence="2" key="1">
    <citation type="submission" date="2018-05" db="EMBL/GenBank/DDBJ databases">
        <authorList>
            <person name="Lanie J.A."/>
            <person name="Ng W.-L."/>
            <person name="Kazmierczak K.M."/>
            <person name="Andrzejewski T.M."/>
            <person name="Davidsen T.M."/>
            <person name="Wayne K.J."/>
            <person name="Tettelin H."/>
            <person name="Glass J.I."/>
            <person name="Rusch D."/>
            <person name="Podicherti R."/>
            <person name="Tsui H.-C.T."/>
            <person name="Winkler M.E."/>
        </authorList>
    </citation>
    <scope>NUCLEOTIDE SEQUENCE</scope>
</reference>
<accession>A0A381SBE1</accession>
<feature type="transmembrane region" description="Helical" evidence="1">
    <location>
        <begin position="83"/>
        <end position="102"/>
    </location>
</feature>
<evidence type="ECO:0000313" key="2">
    <source>
        <dbReference type="EMBL" id="SVA00628.1"/>
    </source>
</evidence>
<evidence type="ECO:0000256" key="1">
    <source>
        <dbReference type="SAM" id="Phobius"/>
    </source>
</evidence>
<keyword evidence="1" id="KW-0812">Transmembrane</keyword>
<dbReference type="AlphaFoldDB" id="A0A381SBE1"/>
<organism evidence="2">
    <name type="scientific">marine metagenome</name>
    <dbReference type="NCBI Taxonomy" id="408172"/>
    <lineage>
        <taxon>unclassified sequences</taxon>
        <taxon>metagenomes</taxon>
        <taxon>ecological metagenomes</taxon>
    </lineage>
</organism>